<dbReference type="Proteomes" id="UP000043764">
    <property type="component" value="Unassembled WGS sequence"/>
</dbReference>
<feature type="compositionally biased region" description="Basic and acidic residues" evidence="2">
    <location>
        <begin position="181"/>
        <end position="190"/>
    </location>
</feature>
<dbReference type="Pfam" id="PF11748">
    <property type="entry name" value="DUF3306"/>
    <property type="match status" value="1"/>
</dbReference>
<proteinExistence type="predicted"/>
<dbReference type="EMBL" id="CVRL01000037">
    <property type="protein sequence ID" value="CRL12068.1"/>
    <property type="molecule type" value="Genomic_DNA"/>
</dbReference>
<dbReference type="InterPro" id="IPR021735">
    <property type="entry name" value="DUF3306"/>
</dbReference>
<dbReference type="RefSeq" id="WP_050673910.1">
    <property type="nucleotide sequence ID" value="NZ_CVRL01000037.1"/>
</dbReference>
<gene>
    <name evidence="3" type="ORF">NIT7321_02940</name>
</gene>
<feature type="coiled-coil region" evidence="1">
    <location>
        <begin position="15"/>
        <end position="49"/>
    </location>
</feature>
<feature type="compositionally biased region" description="Low complexity" evidence="2">
    <location>
        <begin position="134"/>
        <end position="149"/>
    </location>
</feature>
<evidence type="ECO:0000313" key="3">
    <source>
        <dbReference type="EMBL" id="CRL12068.1"/>
    </source>
</evidence>
<accession>A0A0H5D5W1</accession>
<keyword evidence="1" id="KW-0175">Coiled coil</keyword>
<sequence length="249" mass="26825">MRGDDFWSRRRARVAAEQEAEAAEVAAAARQAAEEALEEKTDAEILEELDLPDPDEMRQGDDFSVFLKETIPARIRTRALRRLWTSNPVLANVDGLLDYGEDFTDSAMVIENLQTAYQVGKGMTAHVEELARQAQEATEGEAVATAEAADNSDGQPTEKATVCDATEGEGNAPLIAQAETPKSETAKSETVRPPTMALLSPMDAVEEAEATLAPHPVVLDEPEPVPAAPRRMRFTFAADTKADTGASAT</sequence>
<evidence type="ECO:0000256" key="2">
    <source>
        <dbReference type="SAM" id="MobiDB-lite"/>
    </source>
</evidence>
<evidence type="ECO:0000256" key="1">
    <source>
        <dbReference type="SAM" id="Coils"/>
    </source>
</evidence>
<evidence type="ECO:0008006" key="5">
    <source>
        <dbReference type="Google" id="ProtNLM"/>
    </source>
</evidence>
<name>A0A0H5D5W1_9RHOB</name>
<dbReference type="STRING" id="481446.NIT7645_03533"/>
<keyword evidence="4" id="KW-1185">Reference proteome</keyword>
<evidence type="ECO:0000313" key="4">
    <source>
        <dbReference type="Proteomes" id="UP000043764"/>
    </source>
</evidence>
<dbReference type="AlphaFoldDB" id="A0A0H5D5W1"/>
<protein>
    <recommendedName>
        <fullName evidence="5">DUF3306 domain-containing protein</fullName>
    </recommendedName>
</protein>
<feature type="region of interest" description="Disordered" evidence="2">
    <location>
        <begin position="134"/>
        <end position="194"/>
    </location>
</feature>
<organism evidence="3 4">
    <name type="scientific">Phaeobacter italicus</name>
    <dbReference type="NCBI Taxonomy" id="481446"/>
    <lineage>
        <taxon>Bacteria</taxon>
        <taxon>Pseudomonadati</taxon>
        <taxon>Pseudomonadota</taxon>
        <taxon>Alphaproteobacteria</taxon>
        <taxon>Rhodobacterales</taxon>
        <taxon>Roseobacteraceae</taxon>
        <taxon>Phaeobacter</taxon>
    </lineage>
</organism>
<reference evidence="4" key="1">
    <citation type="submission" date="2015-05" db="EMBL/GenBank/DDBJ databases">
        <authorList>
            <person name="Rodrigo-Torres Lidia"/>
            <person name="Arahal R.David."/>
        </authorList>
    </citation>
    <scope>NUCLEOTIDE SEQUENCE [LARGE SCALE GENOMIC DNA]</scope>
    <source>
        <strain evidence="4">CECT 7321</strain>
    </source>
</reference>